<gene>
    <name evidence="1" type="ORF">CHS0354_020145</name>
</gene>
<accession>A0AAE0S5J4</accession>
<dbReference type="Proteomes" id="UP001195483">
    <property type="component" value="Unassembled WGS sequence"/>
</dbReference>
<evidence type="ECO:0000313" key="1">
    <source>
        <dbReference type="EMBL" id="KAK3585428.1"/>
    </source>
</evidence>
<reference evidence="1" key="3">
    <citation type="submission" date="2023-05" db="EMBL/GenBank/DDBJ databases">
        <authorList>
            <person name="Smith C.H."/>
        </authorList>
    </citation>
    <scope>NUCLEOTIDE SEQUENCE</scope>
    <source>
        <strain evidence="1">CHS0354</strain>
        <tissue evidence="1">Mantle</tissue>
    </source>
</reference>
<dbReference type="EMBL" id="JAEAOA010001226">
    <property type="protein sequence ID" value="KAK3585428.1"/>
    <property type="molecule type" value="Genomic_DNA"/>
</dbReference>
<proteinExistence type="predicted"/>
<sequence length="102" mass="12088">MNIFQTVPLLTVHNFWHKNTFKNYGCIYDLQQQLRHFCIFGTHLNLGYFLFILCYIQTKWLNVFQLQSQNLTFCDEFHLHTYSFDQTNKCCTPCSCLSSSAA</sequence>
<name>A0AAE0S5J4_9BIVA</name>
<reference evidence="1" key="2">
    <citation type="journal article" date="2021" name="Genome Biol. Evol.">
        <title>Developing a high-quality reference genome for a parasitic bivalve with doubly uniparental inheritance (Bivalvia: Unionida).</title>
        <authorList>
            <person name="Smith C.H."/>
        </authorList>
    </citation>
    <scope>NUCLEOTIDE SEQUENCE</scope>
    <source>
        <strain evidence="1">CHS0354</strain>
        <tissue evidence="1">Mantle</tissue>
    </source>
</reference>
<organism evidence="1 2">
    <name type="scientific">Potamilus streckersoni</name>
    <dbReference type="NCBI Taxonomy" id="2493646"/>
    <lineage>
        <taxon>Eukaryota</taxon>
        <taxon>Metazoa</taxon>
        <taxon>Spiralia</taxon>
        <taxon>Lophotrochozoa</taxon>
        <taxon>Mollusca</taxon>
        <taxon>Bivalvia</taxon>
        <taxon>Autobranchia</taxon>
        <taxon>Heteroconchia</taxon>
        <taxon>Palaeoheterodonta</taxon>
        <taxon>Unionida</taxon>
        <taxon>Unionoidea</taxon>
        <taxon>Unionidae</taxon>
        <taxon>Ambleminae</taxon>
        <taxon>Lampsilini</taxon>
        <taxon>Potamilus</taxon>
    </lineage>
</organism>
<comment type="caution">
    <text evidence="1">The sequence shown here is derived from an EMBL/GenBank/DDBJ whole genome shotgun (WGS) entry which is preliminary data.</text>
</comment>
<dbReference type="AlphaFoldDB" id="A0AAE0S5J4"/>
<protein>
    <submittedName>
        <fullName evidence="1">Uncharacterized protein</fullName>
    </submittedName>
</protein>
<keyword evidence="2" id="KW-1185">Reference proteome</keyword>
<evidence type="ECO:0000313" key="2">
    <source>
        <dbReference type="Proteomes" id="UP001195483"/>
    </source>
</evidence>
<reference evidence="1" key="1">
    <citation type="journal article" date="2021" name="Genome Biol. Evol.">
        <title>A High-Quality Reference Genome for a Parasitic Bivalve with Doubly Uniparental Inheritance (Bivalvia: Unionida).</title>
        <authorList>
            <person name="Smith C.H."/>
        </authorList>
    </citation>
    <scope>NUCLEOTIDE SEQUENCE</scope>
    <source>
        <strain evidence="1">CHS0354</strain>
    </source>
</reference>